<organism evidence="2 3">
    <name type="scientific">Pirellula staleyi (strain ATCC 27377 / DSM 6068 / ICPB 4128)</name>
    <name type="common">Pirella staleyi</name>
    <dbReference type="NCBI Taxonomy" id="530564"/>
    <lineage>
        <taxon>Bacteria</taxon>
        <taxon>Pseudomonadati</taxon>
        <taxon>Planctomycetota</taxon>
        <taxon>Planctomycetia</taxon>
        <taxon>Pirellulales</taxon>
        <taxon>Pirellulaceae</taxon>
        <taxon>Pirellula</taxon>
    </lineage>
</organism>
<accession>D2QYC9</accession>
<dbReference type="STRING" id="530564.Psta_1668"/>
<dbReference type="Proteomes" id="UP000001887">
    <property type="component" value="Chromosome"/>
</dbReference>
<reference evidence="2 3" key="1">
    <citation type="journal article" date="2009" name="Stand. Genomic Sci.">
        <title>Complete genome sequence of Pirellula staleyi type strain (ATCC 27377).</title>
        <authorList>
            <person name="Clum A."/>
            <person name="Tindall B.J."/>
            <person name="Sikorski J."/>
            <person name="Ivanova N."/>
            <person name="Mavrommatis K."/>
            <person name="Lucas S."/>
            <person name="Glavina del Rio T."/>
            <person name="Nolan M."/>
            <person name="Chen F."/>
            <person name="Tice H."/>
            <person name="Pitluck S."/>
            <person name="Cheng J.F."/>
            <person name="Chertkov O."/>
            <person name="Brettin T."/>
            <person name="Han C."/>
            <person name="Detter J.C."/>
            <person name="Kuske C."/>
            <person name="Bruce D."/>
            <person name="Goodwin L."/>
            <person name="Ovchinikova G."/>
            <person name="Pati A."/>
            <person name="Mikhailova N."/>
            <person name="Chen A."/>
            <person name="Palaniappan K."/>
            <person name="Land M."/>
            <person name="Hauser L."/>
            <person name="Chang Y.J."/>
            <person name="Jeffries C.D."/>
            <person name="Chain P."/>
            <person name="Rohde M."/>
            <person name="Goker M."/>
            <person name="Bristow J."/>
            <person name="Eisen J.A."/>
            <person name="Markowitz V."/>
            <person name="Hugenholtz P."/>
            <person name="Kyrpides N.C."/>
            <person name="Klenk H.P."/>
            <person name="Lapidus A."/>
        </authorList>
    </citation>
    <scope>NUCLEOTIDE SEQUENCE [LARGE SCALE GENOMIC DNA]</scope>
    <source>
        <strain evidence="3">ATCC 27377 / DSM 6068 / ICPB 4128</strain>
    </source>
</reference>
<dbReference type="HOGENOM" id="CLU_027480_2_1_0"/>
<dbReference type="Gene3D" id="2.130.10.10">
    <property type="entry name" value="YVTN repeat-like/Quinoprotein amine dehydrogenase"/>
    <property type="match status" value="2"/>
</dbReference>
<dbReference type="SMART" id="SM00564">
    <property type="entry name" value="PQQ"/>
    <property type="match status" value="3"/>
</dbReference>
<proteinExistence type="predicted"/>
<feature type="domain" description="Pyrrolo-quinoline quinone repeat" evidence="1">
    <location>
        <begin position="185"/>
        <end position="277"/>
    </location>
</feature>
<evidence type="ECO:0000313" key="3">
    <source>
        <dbReference type="Proteomes" id="UP000001887"/>
    </source>
</evidence>
<dbReference type="PANTHER" id="PTHR34512:SF30">
    <property type="entry name" value="OUTER MEMBRANE PROTEIN ASSEMBLY FACTOR BAMB"/>
    <property type="match status" value="1"/>
</dbReference>
<dbReference type="InterPro" id="IPR002372">
    <property type="entry name" value="PQQ_rpt_dom"/>
</dbReference>
<dbReference type="KEGG" id="psl:Psta_1668"/>
<dbReference type="InterPro" id="IPR018391">
    <property type="entry name" value="PQQ_b-propeller_rpt"/>
</dbReference>
<dbReference type="PANTHER" id="PTHR34512">
    <property type="entry name" value="CELL SURFACE PROTEIN"/>
    <property type="match status" value="1"/>
</dbReference>
<dbReference type="EMBL" id="CP001848">
    <property type="protein sequence ID" value="ADB16343.1"/>
    <property type="molecule type" value="Genomic_DNA"/>
</dbReference>
<dbReference type="InterPro" id="IPR011047">
    <property type="entry name" value="Quinoprotein_ADH-like_sf"/>
</dbReference>
<name>D2QYC9_PIRSD</name>
<evidence type="ECO:0000259" key="1">
    <source>
        <dbReference type="Pfam" id="PF13360"/>
    </source>
</evidence>
<feature type="domain" description="Pyrrolo-quinoline quinone repeat" evidence="1">
    <location>
        <begin position="54"/>
        <end position="180"/>
    </location>
</feature>
<dbReference type="AlphaFoldDB" id="D2QYC9"/>
<protein>
    <submittedName>
        <fullName evidence="2">Pyrrolo-quinoline quinone</fullName>
    </submittedName>
</protein>
<evidence type="ECO:0000313" key="2">
    <source>
        <dbReference type="EMBL" id="ADB16343.1"/>
    </source>
</evidence>
<feature type="domain" description="Pyrrolo-quinoline quinone repeat" evidence="1">
    <location>
        <begin position="298"/>
        <end position="375"/>
    </location>
</feature>
<gene>
    <name evidence="2" type="ordered locus">Psta_1668</name>
</gene>
<sequence length="416" mass="45671" precursor="true">MLRVWFSIPVVVAMLLGNIARAEENWPQFRGPTANAHASSQNLPLEWSEEKNITWKTAIHDRGWSSPVVFDGQIWLTTAKPDGKSMYAICVDKASGKILHDIHLWDVEKPSEIHATNSYASPTPVIEKGRVYVNFGSYGTAAIDTASGKVLWTRRDFPCEHWRGPGSSPILHENKLIMHFDGYDHQYIVAVDKATGETIWKVDRNVEYGTDNGDVMKAFCTPLIIEVGGQKQIISSTSKATLAYDLTGKEIWRVTYSSFSSTGMPLWGNGLVYLNTGFGKADLMAVKPEGTGDITGTNVVWKVTKGIGSKPSQLLVGDLIFNVHDAGVANCLDANTGEQVWTTRLGGTFSSSLLYGNGRVYFCAEDGKCTVVAADRELKILAENKLDDGFMATPAVSGDSLLLRTKTHLYCVEQPK</sequence>
<dbReference type="OrthoDB" id="244732at2"/>
<dbReference type="InterPro" id="IPR015943">
    <property type="entry name" value="WD40/YVTN_repeat-like_dom_sf"/>
</dbReference>
<dbReference type="eggNOG" id="COG1520">
    <property type="taxonomic scope" value="Bacteria"/>
</dbReference>
<dbReference type="Pfam" id="PF13360">
    <property type="entry name" value="PQQ_2"/>
    <property type="match status" value="3"/>
</dbReference>
<keyword evidence="3" id="KW-1185">Reference proteome</keyword>
<dbReference type="SUPFAM" id="SSF50998">
    <property type="entry name" value="Quinoprotein alcohol dehydrogenase-like"/>
    <property type="match status" value="1"/>
</dbReference>